<feature type="compositionally biased region" description="Basic residues" evidence="1">
    <location>
        <begin position="187"/>
        <end position="197"/>
    </location>
</feature>
<accession>A0A921F9C1</accession>
<feature type="compositionally biased region" description="Basic and acidic residues" evidence="1">
    <location>
        <begin position="146"/>
        <end position="186"/>
    </location>
</feature>
<feature type="region of interest" description="Disordered" evidence="1">
    <location>
        <begin position="146"/>
        <end position="197"/>
    </location>
</feature>
<feature type="domain" description="Regulator of chromosome segregation-like C-terminal" evidence="2">
    <location>
        <begin position="111"/>
        <end position="144"/>
    </location>
</feature>
<comment type="caution">
    <text evidence="3">The sequence shown here is derived from an EMBL/GenBank/DDBJ whole genome shotgun (WGS) entry which is preliminary data.</text>
</comment>
<feature type="compositionally biased region" description="Basic and acidic residues" evidence="1">
    <location>
        <begin position="78"/>
        <end position="98"/>
    </location>
</feature>
<name>A0A921F9C1_9LACO</name>
<dbReference type="EMBL" id="DYXG01000066">
    <property type="protein sequence ID" value="HJE97346.1"/>
    <property type="molecule type" value="Genomic_DNA"/>
</dbReference>
<evidence type="ECO:0000259" key="2">
    <source>
        <dbReference type="Pfam" id="PF04394"/>
    </source>
</evidence>
<evidence type="ECO:0000313" key="3">
    <source>
        <dbReference type="EMBL" id="HJE97346.1"/>
    </source>
</evidence>
<evidence type="ECO:0000313" key="4">
    <source>
        <dbReference type="Proteomes" id="UP000707535"/>
    </source>
</evidence>
<dbReference type="Proteomes" id="UP000707535">
    <property type="component" value="Unassembled WGS sequence"/>
</dbReference>
<dbReference type="Pfam" id="PF04394">
    <property type="entry name" value="DUF536"/>
    <property type="match status" value="1"/>
</dbReference>
<reference evidence="3" key="2">
    <citation type="submission" date="2021-09" db="EMBL/GenBank/DDBJ databases">
        <authorList>
            <person name="Gilroy R."/>
        </authorList>
    </citation>
    <scope>NUCLEOTIDE SEQUENCE</scope>
    <source>
        <strain evidence="3">CHK174-6876</strain>
    </source>
</reference>
<sequence>MADKSYTIKELADKVHVTKPAIRKLMNSSFRKQHTSVSGNRILIDNDGAQEIINHFENSTSESNQKPKTDTENQQTETKTKNQEEPHHHNKSDGNNELIKAKDDLINELRDQLKAKDHQITDLHKLMDQNQQLLLHTQEENKQLLSLTHDDSFSKETDNVREAEYKESQPDQKPETETENQVTEKHDKKRHWWNLFS</sequence>
<organism evidence="3 4">
    <name type="scientific">Ligilactobacillus acidipiscis</name>
    <dbReference type="NCBI Taxonomy" id="89059"/>
    <lineage>
        <taxon>Bacteria</taxon>
        <taxon>Bacillati</taxon>
        <taxon>Bacillota</taxon>
        <taxon>Bacilli</taxon>
        <taxon>Lactobacillales</taxon>
        <taxon>Lactobacillaceae</taxon>
        <taxon>Ligilactobacillus</taxon>
    </lineage>
</organism>
<proteinExistence type="predicted"/>
<dbReference type="InterPro" id="IPR007489">
    <property type="entry name" value="RocS-like_C"/>
</dbReference>
<evidence type="ECO:0000256" key="1">
    <source>
        <dbReference type="SAM" id="MobiDB-lite"/>
    </source>
</evidence>
<protein>
    <recommendedName>
        <fullName evidence="2">Regulator of chromosome segregation-like C-terminal domain-containing protein</fullName>
    </recommendedName>
</protein>
<dbReference type="AlphaFoldDB" id="A0A921F9C1"/>
<feature type="region of interest" description="Disordered" evidence="1">
    <location>
        <begin position="57"/>
        <end position="98"/>
    </location>
</feature>
<gene>
    <name evidence="3" type="ORF">K8V00_06965</name>
</gene>
<reference evidence="3" key="1">
    <citation type="journal article" date="2021" name="PeerJ">
        <title>Extensive microbial diversity within the chicken gut microbiome revealed by metagenomics and culture.</title>
        <authorList>
            <person name="Gilroy R."/>
            <person name="Ravi A."/>
            <person name="Getino M."/>
            <person name="Pursley I."/>
            <person name="Horton D.L."/>
            <person name="Alikhan N.F."/>
            <person name="Baker D."/>
            <person name="Gharbi K."/>
            <person name="Hall N."/>
            <person name="Watson M."/>
            <person name="Adriaenssens E.M."/>
            <person name="Foster-Nyarko E."/>
            <person name="Jarju S."/>
            <person name="Secka A."/>
            <person name="Antonio M."/>
            <person name="Oren A."/>
            <person name="Chaudhuri R.R."/>
            <person name="La Ragione R."/>
            <person name="Hildebrand F."/>
            <person name="Pallen M.J."/>
        </authorList>
    </citation>
    <scope>NUCLEOTIDE SEQUENCE</scope>
    <source>
        <strain evidence="3">CHK174-6876</strain>
    </source>
</reference>